<feature type="transmembrane region" description="Helical" evidence="4">
    <location>
        <begin position="189"/>
        <end position="209"/>
    </location>
</feature>
<name>A0A923KNG3_9BURK</name>
<evidence type="ECO:0000256" key="4">
    <source>
        <dbReference type="SAM" id="Phobius"/>
    </source>
</evidence>
<sequence length="417" mass="44165">MQSSPANSDATRSKLIPTSADNSVLSHELPLISTWMTFLIATACGLIVANLYYAQPLIGPISQALGLDPKASGLIVTLTQIGYGLGLLLIVPLGDLIENRKLILGTMVLGTLALLCAATASTPLVFLTAAFCIGVGSVAVQILVPLAAHMAPEAFRGRVVGNVMSGLMMGIMLARPVAGFITQISSWHVVFYVSTIVMIGLALVLSKALPQRLPVAKLRYSELLKSMWYLALHTPPLRRRSIYHALMFASFSMFWTTTPLLLAGPEFHLSQADIALFALAGVAGAIASPIAGRVADKGWTRPATAVAMLCAATAFLLTHLAPYGSHWALGLLVAAAILLDFGVAGNLTLGQRTIFSLGAEHRSRLNGIYMATFFMGGAAGSAIGAWAFAYGGWWLASCFGFCLPILGLLYFLSEPKQ</sequence>
<feature type="transmembrane region" description="Helical" evidence="4">
    <location>
        <begin position="327"/>
        <end position="347"/>
    </location>
</feature>
<feature type="transmembrane region" description="Helical" evidence="4">
    <location>
        <begin position="126"/>
        <end position="147"/>
    </location>
</feature>
<dbReference type="AlphaFoldDB" id="A0A923KNG3"/>
<evidence type="ECO:0000259" key="5">
    <source>
        <dbReference type="PROSITE" id="PS50850"/>
    </source>
</evidence>
<feature type="transmembrane region" description="Helical" evidence="4">
    <location>
        <begin position="242"/>
        <end position="262"/>
    </location>
</feature>
<proteinExistence type="predicted"/>
<dbReference type="Gene3D" id="1.20.1250.20">
    <property type="entry name" value="MFS general substrate transporter like domains"/>
    <property type="match status" value="2"/>
</dbReference>
<organism evidence="6 7">
    <name type="scientific">Undibacterium jejuense</name>
    <dbReference type="NCBI Taxonomy" id="1344949"/>
    <lineage>
        <taxon>Bacteria</taxon>
        <taxon>Pseudomonadati</taxon>
        <taxon>Pseudomonadota</taxon>
        <taxon>Betaproteobacteria</taxon>
        <taxon>Burkholderiales</taxon>
        <taxon>Oxalobacteraceae</taxon>
        <taxon>Undibacterium</taxon>
    </lineage>
</organism>
<dbReference type="InterPro" id="IPR036259">
    <property type="entry name" value="MFS_trans_sf"/>
</dbReference>
<evidence type="ECO:0000313" key="6">
    <source>
        <dbReference type="EMBL" id="MBC3860531.1"/>
    </source>
</evidence>
<keyword evidence="1 4" id="KW-0812">Transmembrane</keyword>
<comment type="caution">
    <text evidence="6">The sequence shown here is derived from an EMBL/GenBank/DDBJ whole genome shotgun (WGS) entry which is preliminary data.</text>
</comment>
<gene>
    <name evidence="6" type="ORF">H8K32_00320</name>
</gene>
<dbReference type="SUPFAM" id="SSF103473">
    <property type="entry name" value="MFS general substrate transporter"/>
    <property type="match status" value="1"/>
</dbReference>
<dbReference type="CDD" id="cd17324">
    <property type="entry name" value="MFS_NepI_like"/>
    <property type="match status" value="1"/>
</dbReference>
<dbReference type="EMBL" id="JACOFV010000001">
    <property type="protein sequence ID" value="MBC3860531.1"/>
    <property type="molecule type" value="Genomic_DNA"/>
</dbReference>
<dbReference type="PROSITE" id="PS50850">
    <property type="entry name" value="MFS"/>
    <property type="match status" value="1"/>
</dbReference>
<feature type="transmembrane region" description="Helical" evidence="4">
    <location>
        <begin position="303"/>
        <end position="321"/>
    </location>
</feature>
<dbReference type="PANTHER" id="PTHR42910">
    <property type="entry name" value="TRANSPORTER SCO4007-RELATED"/>
    <property type="match status" value="1"/>
</dbReference>
<feature type="transmembrane region" description="Helical" evidence="4">
    <location>
        <begin position="35"/>
        <end position="53"/>
    </location>
</feature>
<dbReference type="Proteomes" id="UP000634011">
    <property type="component" value="Unassembled WGS sequence"/>
</dbReference>
<dbReference type="InterPro" id="IPR011701">
    <property type="entry name" value="MFS"/>
</dbReference>
<dbReference type="PANTHER" id="PTHR42910:SF1">
    <property type="entry name" value="MAJOR FACILITATOR SUPERFAMILY (MFS) PROFILE DOMAIN-CONTAINING PROTEIN"/>
    <property type="match status" value="1"/>
</dbReference>
<evidence type="ECO:0000256" key="1">
    <source>
        <dbReference type="ARBA" id="ARBA00022692"/>
    </source>
</evidence>
<feature type="transmembrane region" description="Helical" evidence="4">
    <location>
        <begin position="393"/>
        <end position="412"/>
    </location>
</feature>
<dbReference type="GO" id="GO:0022857">
    <property type="term" value="F:transmembrane transporter activity"/>
    <property type="evidence" value="ECO:0007669"/>
    <property type="project" value="InterPro"/>
</dbReference>
<evidence type="ECO:0000313" key="7">
    <source>
        <dbReference type="Proteomes" id="UP000634011"/>
    </source>
</evidence>
<feature type="transmembrane region" description="Helical" evidence="4">
    <location>
        <begin position="159"/>
        <end position="177"/>
    </location>
</feature>
<dbReference type="InterPro" id="IPR020846">
    <property type="entry name" value="MFS_dom"/>
</dbReference>
<keyword evidence="3 4" id="KW-0472">Membrane</keyword>
<protein>
    <submittedName>
        <fullName evidence="6">MFS transporter</fullName>
    </submittedName>
</protein>
<keyword evidence="7" id="KW-1185">Reference proteome</keyword>
<feature type="transmembrane region" description="Helical" evidence="4">
    <location>
        <begin position="368"/>
        <end position="387"/>
    </location>
</feature>
<accession>A0A923KNG3</accession>
<feature type="transmembrane region" description="Helical" evidence="4">
    <location>
        <begin position="274"/>
        <end position="291"/>
    </location>
</feature>
<evidence type="ECO:0000256" key="3">
    <source>
        <dbReference type="ARBA" id="ARBA00023136"/>
    </source>
</evidence>
<feature type="transmembrane region" description="Helical" evidence="4">
    <location>
        <begin position="102"/>
        <end position="120"/>
    </location>
</feature>
<feature type="transmembrane region" description="Helical" evidence="4">
    <location>
        <begin position="73"/>
        <end position="90"/>
    </location>
</feature>
<feature type="domain" description="Major facilitator superfamily (MFS) profile" evidence="5">
    <location>
        <begin position="29"/>
        <end position="417"/>
    </location>
</feature>
<dbReference type="Pfam" id="PF07690">
    <property type="entry name" value="MFS_1"/>
    <property type="match status" value="1"/>
</dbReference>
<evidence type="ECO:0000256" key="2">
    <source>
        <dbReference type="ARBA" id="ARBA00022989"/>
    </source>
</evidence>
<reference evidence="6" key="1">
    <citation type="submission" date="2020-08" db="EMBL/GenBank/DDBJ databases">
        <title>Novel species isolated from subtropical streams in China.</title>
        <authorList>
            <person name="Lu H."/>
        </authorList>
    </citation>
    <scope>NUCLEOTIDE SEQUENCE</scope>
    <source>
        <strain evidence="6">KACC 12607</strain>
    </source>
</reference>
<keyword evidence="2 4" id="KW-1133">Transmembrane helix</keyword>